<evidence type="ECO:0000313" key="1">
    <source>
        <dbReference type="EMBL" id="MII82113.1"/>
    </source>
</evidence>
<dbReference type="AlphaFoldDB" id="A0A6C8YIV3"/>
<feature type="non-terminal residue" evidence="1">
    <location>
        <position position="37"/>
    </location>
</feature>
<gene>
    <name evidence="1" type="ORF">AIF45_24425</name>
</gene>
<dbReference type="EMBL" id="RSKH01000058">
    <property type="protein sequence ID" value="MII82113.1"/>
    <property type="molecule type" value="Genomic_DNA"/>
</dbReference>
<name>A0A6C8YIV3_SALER</name>
<protein>
    <submittedName>
        <fullName evidence="1">UDP-N-acetylglucosamine 2-epimerase</fullName>
    </submittedName>
</protein>
<proteinExistence type="predicted"/>
<accession>A0A6C8YIV3</accession>
<dbReference type="Proteomes" id="UP000885342">
    <property type="component" value="Unassembled WGS sequence"/>
</dbReference>
<dbReference type="SUPFAM" id="SSF53756">
    <property type="entry name" value="UDP-Glycosyltransferase/glycogen phosphorylase"/>
    <property type="match status" value="1"/>
</dbReference>
<organism evidence="1">
    <name type="scientific">Salmonella enterica subsp. salamae</name>
    <dbReference type="NCBI Taxonomy" id="59202"/>
    <lineage>
        <taxon>Bacteria</taxon>
        <taxon>Pseudomonadati</taxon>
        <taxon>Pseudomonadota</taxon>
        <taxon>Gammaproteobacteria</taxon>
        <taxon>Enterobacterales</taxon>
        <taxon>Enterobacteriaceae</taxon>
        <taxon>Salmonella</taxon>
    </lineage>
</organism>
<reference evidence="1" key="1">
    <citation type="submission" date="2018-08" db="EMBL/GenBank/DDBJ databases">
        <authorList>
            <consortium name="GenomeTrakr network: Whole genome sequencing for foodborne pathogen traceback"/>
        </authorList>
    </citation>
    <scope>NUCLEOTIDE SEQUENCE [LARGE SCALE GENOMIC DNA]</scope>
    <source>
        <strain evidence="1">FDA00003943</strain>
    </source>
</reference>
<dbReference type="Gene3D" id="3.40.50.2000">
    <property type="entry name" value="Glycogen Phosphorylase B"/>
    <property type="match status" value="1"/>
</dbReference>
<sequence>MAKIKVMSIFGTRPEAIKMAPLVLALEKEPETFESTV</sequence>
<comment type="caution">
    <text evidence="1">The sequence shown here is derived from an EMBL/GenBank/DDBJ whole genome shotgun (WGS) entry which is preliminary data.</text>
</comment>